<evidence type="ECO:0000256" key="10">
    <source>
        <dbReference type="SAM" id="MobiDB-lite"/>
    </source>
</evidence>
<keyword evidence="5" id="KW-0560">Oxidoreductase</keyword>
<accession>A0ABR0F059</accession>
<organism evidence="12 13">
    <name type="scientific">Zasmidium cellare</name>
    <name type="common">Wine cellar mold</name>
    <name type="synonym">Racodium cellare</name>
    <dbReference type="NCBI Taxonomy" id="395010"/>
    <lineage>
        <taxon>Eukaryota</taxon>
        <taxon>Fungi</taxon>
        <taxon>Dikarya</taxon>
        <taxon>Ascomycota</taxon>
        <taxon>Pezizomycotina</taxon>
        <taxon>Dothideomycetes</taxon>
        <taxon>Dothideomycetidae</taxon>
        <taxon>Mycosphaerellales</taxon>
        <taxon>Mycosphaerellaceae</taxon>
        <taxon>Zasmidium</taxon>
    </lineage>
</organism>
<evidence type="ECO:0000313" key="13">
    <source>
        <dbReference type="Proteomes" id="UP001305779"/>
    </source>
</evidence>
<evidence type="ECO:0000256" key="8">
    <source>
        <dbReference type="ARBA" id="ARBA00031732"/>
    </source>
</evidence>
<evidence type="ECO:0000256" key="6">
    <source>
        <dbReference type="ARBA" id="ARBA00030406"/>
    </source>
</evidence>
<evidence type="ECO:0000256" key="4">
    <source>
        <dbReference type="ARBA" id="ARBA00022684"/>
    </source>
</evidence>
<dbReference type="PANTHER" id="PTHR13295">
    <property type="entry name" value="GLUTAMATE CYSTEINE LIGASE REGULATORY SUBUNIT"/>
    <property type="match status" value="1"/>
</dbReference>
<dbReference type="InterPro" id="IPR036812">
    <property type="entry name" value="NAD(P)_OxRdtase_dom_sf"/>
</dbReference>
<dbReference type="InterPro" id="IPR032963">
    <property type="entry name" value="Gclm"/>
</dbReference>
<protein>
    <recommendedName>
        <fullName evidence="8">GCS light chain</fullName>
    </recommendedName>
    <alternativeName>
        <fullName evidence="6">Gamma-ECS regulatory subunit</fullName>
    </alternativeName>
    <alternativeName>
        <fullName evidence="9">Gamma-glutamylcysteine synthetase regulatory subunit</fullName>
    </alternativeName>
    <alternativeName>
        <fullName evidence="7">Glutamate--cysteine ligase modifier subunit</fullName>
    </alternativeName>
</protein>
<dbReference type="Proteomes" id="UP001305779">
    <property type="component" value="Unassembled WGS sequence"/>
</dbReference>
<evidence type="ECO:0000256" key="3">
    <source>
        <dbReference type="ARBA" id="ARBA00011532"/>
    </source>
</evidence>
<dbReference type="Pfam" id="PF00248">
    <property type="entry name" value="Aldo_ket_red"/>
    <property type="match status" value="1"/>
</dbReference>
<dbReference type="EMBL" id="JAXOVC010000001">
    <property type="protein sequence ID" value="KAK4506728.1"/>
    <property type="molecule type" value="Genomic_DNA"/>
</dbReference>
<dbReference type="Gene3D" id="3.20.20.100">
    <property type="entry name" value="NADP-dependent oxidoreductase domain"/>
    <property type="match status" value="1"/>
</dbReference>
<feature type="region of interest" description="Disordered" evidence="10">
    <location>
        <begin position="259"/>
        <end position="293"/>
    </location>
</feature>
<feature type="compositionally biased region" description="Basic and acidic residues" evidence="10">
    <location>
        <begin position="272"/>
        <end position="293"/>
    </location>
</feature>
<dbReference type="PANTHER" id="PTHR13295:SF4">
    <property type="entry name" value="GLUTAMATE--CYSTEINE LIGASE REGULATORY SUBUNIT"/>
    <property type="match status" value="1"/>
</dbReference>
<evidence type="ECO:0000256" key="2">
    <source>
        <dbReference type="ARBA" id="ARBA00008612"/>
    </source>
</evidence>
<keyword evidence="4" id="KW-0317">Glutathione biosynthesis</keyword>
<comment type="similarity">
    <text evidence="2">Belongs to the aldo/keto reductase family. Glutamate--cysteine ligase light chain subfamily.</text>
</comment>
<keyword evidence="13" id="KW-1185">Reference proteome</keyword>
<evidence type="ECO:0000256" key="9">
    <source>
        <dbReference type="ARBA" id="ARBA00032926"/>
    </source>
</evidence>
<proteinExistence type="inferred from homology"/>
<evidence type="ECO:0000256" key="1">
    <source>
        <dbReference type="ARBA" id="ARBA00005006"/>
    </source>
</evidence>
<comment type="pathway">
    <text evidence="1">Sulfur metabolism; glutathione biosynthesis; glutathione from L-cysteine and L-glutamate: step 1/2.</text>
</comment>
<sequence>MATGEEELDVGQAKKEDEFGSLLRLSPKSKSNAEFITSLRANFADHSGVQDVHVNGDGEVKKPSYKAWTKKTGDMLEIPAIDFTNSALQEEREQYDITVKLFYLPGASIEKRATETREAIQLVLKELHIPSIDLLIVSFPGIYFDEQEDCPDKLSTRGPVEADPEPLESLLEAWKTIEQLHDEGIVLKLGIAEFGKERLEALLDKARVPPAVDQINLRDCCSVPKDLMALAKSKKVELLVHNDCSNVLPRGTVRELLGQGPDGAGVLAEPSKAGDKRKSLHGEEQTNGRSHDCLVGDVQPQWVVKYTAVVRNRGVIENKGYFAAAELTD</sequence>
<dbReference type="SUPFAM" id="SSF51430">
    <property type="entry name" value="NAD(P)-linked oxidoreductase"/>
    <property type="match status" value="1"/>
</dbReference>
<evidence type="ECO:0000256" key="7">
    <source>
        <dbReference type="ARBA" id="ARBA00031154"/>
    </source>
</evidence>
<feature type="domain" description="NADP-dependent oxidoreductase" evidence="11">
    <location>
        <begin position="87"/>
        <end position="239"/>
    </location>
</feature>
<comment type="subunit">
    <text evidence="3">Heterodimer of a catalytic heavy chain and a regulatory light chain.</text>
</comment>
<comment type="caution">
    <text evidence="12">The sequence shown here is derived from an EMBL/GenBank/DDBJ whole genome shotgun (WGS) entry which is preliminary data.</text>
</comment>
<name>A0ABR0F059_ZASCE</name>
<evidence type="ECO:0000313" key="12">
    <source>
        <dbReference type="EMBL" id="KAK4506728.1"/>
    </source>
</evidence>
<reference evidence="12 13" key="1">
    <citation type="journal article" date="2023" name="G3 (Bethesda)">
        <title>A chromosome-level genome assembly of Zasmidium syzygii isolated from banana leaves.</title>
        <authorList>
            <person name="van Westerhoven A.C."/>
            <person name="Mehrabi R."/>
            <person name="Talebi R."/>
            <person name="Steentjes M.B.F."/>
            <person name="Corcolon B."/>
            <person name="Chong P.A."/>
            <person name="Kema G.H.J."/>
            <person name="Seidl M.F."/>
        </authorList>
    </citation>
    <scope>NUCLEOTIDE SEQUENCE [LARGE SCALE GENOMIC DNA]</scope>
    <source>
        <strain evidence="12 13">P124</strain>
    </source>
</reference>
<gene>
    <name evidence="12" type="ORF">PRZ48_000461</name>
</gene>
<evidence type="ECO:0000256" key="5">
    <source>
        <dbReference type="ARBA" id="ARBA00023002"/>
    </source>
</evidence>
<dbReference type="InterPro" id="IPR023210">
    <property type="entry name" value="NADP_OxRdtase_dom"/>
</dbReference>
<evidence type="ECO:0000259" key="11">
    <source>
        <dbReference type="Pfam" id="PF00248"/>
    </source>
</evidence>